<organism evidence="2 3">
    <name type="scientific">Roseibium alexandrii (strain DSM 17067 / NCIMB 14079 / DFL-11)</name>
    <name type="common">Labrenzia alexandrii</name>
    <dbReference type="NCBI Taxonomy" id="244592"/>
    <lineage>
        <taxon>Bacteria</taxon>
        <taxon>Pseudomonadati</taxon>
        <taxon>Pseudomonadota</taxon>
        <taxon>Alphaproteobacteria</taxon>
        <taxon>Hyphomicrobiales</taxon>
        <taxon>Stappiaceae</taxon>
        <taxon>Roseibium</taxon>
    </lineage>
</organism>
<reference evidence="2 3" key="1">
    <citation type="submission" date="2008-01" db="EMBL/GenBank/DDBJ databases">
        <authorList>
            <person name="Wagner-Dobler I."/>
            <person name="Ferriera S."/>
            <person name="Johnson J."/>
            <person name="Kravitz S."/>
            <person name="Beeson K."/>
            <person name="Sutton G."/>
            <person name="Rogers Y.-H."/>
            <person name="Friedman R."/>
            <person name="Frazier M."/>
            <person name="Venter J.C."/>
        </authorList>
    </citation>
    <scope>NUCLEOTIDE SEQUENCE [LARGE SCALE GENOMIC DNA]</scope>
    <source>
        <strain evidence="3">DSM 17067 / NCIMB 14079 / DFL-11</strain>
    </source>
</reference>
<dbReference type="EMBL" id="ACCU02000002">
    <property type="protein sequence ID" value="EEE45043.1"/>
    <property type="molecule type" value="Genomic_DNA"/>
</dbReference>
<proteinExistence type="predicted"/>
<dbReference type="AlphaFoldDB" id="A0A5E8GYS5"/>
<evidence type="ECO:0000313" key="2">
    <source>
        <dbReference type="EMBL" id="EEE45043.1"/>
    </source>
</evidence>
<gene>
    <name evidence="2" type="ORF">SADFL11_2331</name>
</gene>
<evidence type="ECO:0000313" key="3">
    <source>
        <dbReference type="Proteomes" id="UP000004703"/>
    </source>
</evidence>
<sequence>MTLRQLDLFLKAATDRHLLDLDLAYYTAYHAGLFSQPFKGGKFPKYQTHRPNKERNRSASKQRQSWQHLKQMALVMNAAFGGRREEARRG</sequence>
<evidence type="ECO:0000256" key="1">
    <source>
        <dbReference type="SAM" id="MobiDB-lite"/>
    </source>
</evidence>
<protein>
    <submittedName>
        <fullName evidence="2">Uncharacterized protein</fullName>
    </submittedName>
</protein>
<comment type="caution">
    <text evidence="2">The sequence shown here is derived from an EMBL/GenBank/DDBJ whole genome shotgun (WGS) entry which is preliminary data.</text>
</comment>
<dbReference type="Proteomes" id="UP000004703">
    <property type="component" value="Chromosome"/>
</dbReference>
<dbReference type="RefSeq" id="WP_008192678.1">
    <property type="nucleotide sequence ID" value="NZ_CM011002.1"/>
</dbReference>
<feature type="region of interest" description="Disordered" evidence="1">
    <location>
        <begin position="40"/>
        <end position="64"/>
    </location>
</feature>
<accession>A0A5E8GYS5</accession>
<name>A0A5E8GYS5_ROSAD</name>
<reference evidence="2 3" key="2">
    <citation type="submission" date="2013-04" db="EMBL/GenBank/DDBJ databases">
        <authorList>
            <person name="Fiebig A."/>
            <person name="Pradella S."/>
            <person name="Wagner-Doebler I."/>
        </authorList>
    </citation>
    <scope>NUCLEOTIDE SEQUENCE [LARGE SCALE GENOMIC DNA]</scope>
    <source>
        <strain evidence="3">DSM 17067 / NCIMB 14079 / DFL-11</strain>
    </source>
</reference>